<dbReference type="InterPro" id="IPR029068">
    <property type="entry name" value="Glyas_Bleomycin-R_OHBP_Dase"/>
</dbReference>
<gene>
    <name evidence="1" type="ORF">GCM10008986_20200</name>
</gene>
<comment type="caution">
    <text evidence="1">The sequence shown here is derived from an EMBL/GenBank/DDBJ whole genome shotgun (WGS) entry which is preliminary data.</text>
</comment>
<evidence type="ECO:0000313" key="2">
    <source>
        <dbReference type="Proteomes" id="UP001500880"/>
    </source>
</evidence>
<name>A0ABN1BB95_9BACI</name>
<dbReference type="EMBL" id="BAAADO010000004">
    <property type="protein sequence ID" value="GAA0493686.1"/>
    <property type="molecule type" value="Genomic_DNA"/>
</dbReference>
<dbReference type="SUPFAM" id="SSF54593">
    <property type="entry name" value="Glyoxalase/Bleomycin resistance protein/Dihydroxybiphenyl dioxygenase"/>
    <property type="match status" value="1"/>
</dbReference>
<reference evidence="1 2" key="1">
    <citation type="journal article" date="2019" name="Int. J. Syst. Evol. Microbiol.">
        <title>The Global Catalogue of Microorganisms (GCM) 10K type strain sequencing project: providing services to taxonomists for standard genome sequencing and annotation.</title>
        <authorList>
            <consortium name="The Broad Institute Genomics Platform"/>
            <consortium name="The Broad Institute Genome Sequencing Center for Infectious Disease"/>
            <person name="Wu L."/>
            <person name="Ma J."/>
        </authorList>
    </citation>
    <scope>NUCLEOTIDE SEQUENCE [LARGE SCALE GENOMIC DNA]</scope>
    <source>
        <strain evidence="1 2">JCM 12389</strain>
    </source>
</reference>
<dbReference type="Gene3D" id="3.10.180.10">
    <property type="entry name" value="2,3-Dihydroxybiphenyl 1,2-Dioxygenase, domain 1"/>
    <property type="match status" value="1"/>
</dbReference>
<dbReference type="Proteomes" id="UP001500880">
    <property type="component" value="Unassembled WGS sequence"/>
</dbReference>
<sequence length="132" mass="15646">MFFEMTIQMRVDDFLKGRLWYIKLLQRQPDFEPHEGIAEWEIVPGSWLQLAEGTPGKDSGPLRLGVEDIETERHRLVSELDVDEFSIYTRDEVPVHWATFLDPWGNRLGLFEYKNKLEEKDRIQTVLGRRKV</sequence>
<organism evidence="1 2">
    <name type="scientific">Salinibacillus aidingensis</name>
    <dbReference type="NCBI Taxonomy" id="237684"/>
    <lineage>
        <taxon>Bacteria</taxon>
        <taxon>Bacillati</taxon>
        <taxon>Bacillota</taxon>
        <taxon>Bacilli</taxon>
        <taxon>Bacillales</taxon>
        <taxon>Bacillaceae</taxon>
        <taxon>Salinibacillus</taxon>
    </lineage>
</organism>
<keyword evidence="2" id="KW-1185">Reference proteome</keyword>
<evidence type="ECO:0000313" key="1">
    <source>
        <dbReference type="EMBL" id="GAA0493686.1"/>
    </source>
</evidence>
<accession>A0ABN1BB95</accession>
<protein>
    <submittedName>
        <fullName evidence="1">VOC family protein</fullName>
    </submittedName>
</protein>
<dbReference type="RefSeq" id="WP_343840474.1">
    <property type="nucleotide sequence ID" value="NZ_BAAADO010000004.1"/>
</dbReference>
<proteinExistence type="predicted"/>